<organism evidence="5 6">
    <name type="scientific">Paludibaculum fermentans</name>
    <dbReference type="NCBI Taxonomy" id="1473598"/>
    <lineage>
        <taxon>Bacteria</taxon>
        <taxon>Pseudomonadati</taxon>
        <taxon>Acidobacteriota</taxon>
        <taxon>Terriglobia</taxon>
        <taxon>Bryobacterales</taxon>
        <taxon>Bryobacteraceae</taxon>
        <taxon>Paludibaculum</taxon>
    </lineage>
</organism>
<keyword evidence="2" id="KW-0547">Nucleotide-binding</keyword>
<gene>
    <name evidence="5" type="ORF">IRI77_07340</name>
</gene>
<dbReference type="KEGG" id="pfer:IRI77_07340"/>
<dbReference type="InterPro" id="IPR051782">
    <property type="entry name" value="ABC_Transporter_VariousFunc"/>
</dbReference>
<protein>
    <submittedName>
        <fullName evidence="5">ABC transporter ATP-binding protein</fullName>
    </submittedName>
</protein>
<evidence type="ECO:0000256" key="1">
    <source>
        <dbReference type="ARBA" id="ARBA00022448"/>
    </source>
</evidence>
<dbReference type="PANTHER" id="PTHR42939:SF1">
    <property type="entry name" value="ABC TRANSPORTER ATP-BINDING PROTEIN ALBC-RELATED"/>
    <property type="match status" value="1"/>
</dbReference>
<dbReference type="PANTHER" id="PTHR42939">
    <property type="entry name" value="ABC TRANSPORTER ATP-BINDING PROTEIN ALBC-RELATED"/>
    <property type="match status" value="1"/>
</dbReference>
<keyword evidence="3 5" id="KW-0067">ATP-binding</keyword>
<dbReference type="PROSITE" id="PS50893">
    <property type="entry name" value="ABC_TRANSPORTER_2"/>
    <property type="match status" value="1"/>
</dbReference>
<dbReference type="GO" id="GO:0005524">
    <property type="term" value="F:ATP binding"/>
    <property type="evidence" value="ECO:0007669"/>
    <property type="project" value="UniProtKB-KW"/>
</dbReference>
<keyword evidence="6" id="KW-1185">Reference proteome</keyword>
<name>A0A7S7NU03_PALFE</name>
<keyword evidence="1" id="KW-0813">Transport</keyword>
<dbReference type="EMBL" id="CP063849">
    <property type="protein sequence ID" value="QOY89757.1"/>
    <property type="molecule type" value="Genomic_DNA"/>
</dbReference>
<dbReference type="SMART" id="SM00382">
    <property type="entry name" value="AAA"/>
    <property type="match status" value="1"/>
</dbReference>
<evidence type="ECO:0000313" key="6">
    <source>
        <dbReference type="Proteomes" id="UP000593892"/>
    </source>
</evidence>
<dbReference type="InterPro" id="IPR017871">
    <property type="entry name" value="ABC_transporter-like_CS"/>
</dbReference>
<dbReference type="InterPro" id="IPR003439">
    <property type="entry name" value="ABC_transporter-like_ATP-bd"/>
</dbReference>
<accession>A0A7S7NU03</accession>
<evidence type="ECO:0000259" key="4">
    <source>
        <dbReference type="PROSITE" id="PS50893"/>
    </source>
</evidence>
<reference evidence="5 6" key="1">
    <citation type="submission" date="2020-10" db="EMBL/GenBank/DDBJ databases">
        <title>Complete genome sequence of Paludibaculum fermentans P105T, a facultatively anaerobic acidobacterium capable of dissimilatory Fe(III) reduction.</title>
        <authorList>
            <person name="Dedysh S.N."/>
            <person name="Beletsky A.V."/>
            <person name="Kulichevskaya I.S."/>
            <person name="Mardanov A.V."/>
            <person name="Ravin N.V."/>
        </authorList>
    </citation>
    <scope>NUCLEOTIDE SEQUENCE [LARGE SCALE GENOMIC DNA]</scope>
    <source>
        <strain evidence="5 6">P105</strain>
    </source>
</reference>
<feature type="domain" description="ABC transporter" evidence="4">
    <location>
        <begin position="9"/>
        <end position="239"/>
    </location>
</feature>
<dbReference type="InterPro" id="IPR027417">
    <property type="entry name" value="P-loop_NTPase"/>
</dbReference>
<dbReference type="AlphaFoldDB" id="A0A7S7NU03"/>
<evidence type="ECO:0000256" key="2">
    <source>
        <dbReference type="ARBA" id="ARBA00022741"/>
    </source>
</evidence>
<sequence length="264" mass="28534">MLPEPGPAIEVTDLRKVYGEKAAVDGLTLRVERGCFFGFLGPNGAGKTTTIRMLMGLAPATSGTIRILGHDMPGDAVAIKSKIGLVPDDTLLFDHLTGGEFIEFVGRMYGLGRPLAHQRTSELLELFELHGAGRKLIGEYSKGMKKRVAMAAALIHRPELYLLDEPFEGVDAVGARLMKDILLDQVRQGATIFLTSHVLEVVERLCDRVAIINQGRIAVDGPLSELRAGVAADPDRPGTPETLEDIFVRVVGGPARASESIDWL</sequence>
<dbReference type="Gene3D" id="3.40.50.300">
    <property type="entry name" value="P-loop containing nucleotide triphosphate hydrolases"/>
    <property type="match status" value="1"/>
</dbReference>
<evidence type="ECO:0000313" key="5">
    <source>
        <dbReference type="EMBL" id="QOY89757.1"/>
    </source>
</evidence>
<dbReference type="GO" id="GO:0016887">
    <property type="term" value="F:ATP hydrolysis activity"/>
    <property type="evidence" value="ECO:0007669"/>
    <property type="project" value="InterPro"/>
</dbReference>
<evidence type="ECO:0000256" key="3">
    <source>
        <dbReference type="ARBA" id="ARBA00022840"/>
    </source>
</evidence>
<dbReference type="Pfam" id="PF00005">
    <property type="entry name" value="ABC_tran"/>
    <property type="match status" value="1"/>
</dbReference>
<dbReference type="PROSITE" id="PS00211">
    <property type="entry name" value="ABC_TRANSPORTER_1"/>
    <property type="match status" value="1"/>
</dbReference>
<dbReference type="RefSeq" id="WP_194451419.1">
    <property type="nucleotide sequence ID" value="NZ_CP063849.1"/>
</dbReference>
<dbReference type="CDD" id="cd03230">
    <property type="entry name" value="ABC_DR_subfamily_A"/>
    <property type="match status" value="1"/>
</dbReference>
<dbReference type="SUPFAM" id="SSF52540">
    <property type="entry name" value="P-loop containing nucleoside triphosphate hydrolases"/>
    <property type="match status" value="1"/>
</dbReference>
<dbReference type="InterPro" id="IPR003593">
    <property type="entry name" value="AAA+_ATPase"/>
</dbReference>
<dbReference type="Proteomes" id="UP000593892">
    <property type="component" value="Chromosome"/>
</dbReference>
<proteinExistence type="predicted"/>